<accession>A0A931HVL1</accession>
<dbReference type="SUPFAM" id="SSF52833">
    <property type="entry name" value="Thioredoxin-like"/>
    <property type="match status" value="1"/>
</dbReference>
<dbReference type="EMBL" id="JADZSC010000001">
    <property type="protein sequence ID" value="MBH0230178.1"/>
    <property type="molecule type" value="Genomic_DNA"/>
</dbReference>
<dbReference type="NCBIfam" id="TIGR04019">
    <property type="entry name" value="B_thiol_YtxJ"/>
    <property type="match status" value="1"/>
</dbReference>
<keyword evidence="2" id="KW-1185">Reference proteome</keyword>
<dbReference type="InterPro" id="IPR022551">
    <property type="entry name" value="BrxC"/>
</dbReference>
<name>A0A931HVL1_9BACI</name>
<evidence type="ECO:0000313" key="1">
    <source>
        <dbReference type="EMBL" id="MBH0230178.1"/>
    </source>
</evidence>
<gene>
    <name evidence="1" type="primary">ytxJ</name>
    <name evidence="1" type="ORF">H0267_08105</name>
</gene>
<dbReference type="AlphaFoldDB" id="A0A931HVL1"/>
<evidence type="ECO:0000313" key="2">
    <source>
        <dbReference type="Proteomes" id="UP000614490"/>
    </source>
</evidence>
<organism evidence="1 2">
    <name type="scientific">Halobacillus yeomjeoni</name>
    <dbReference type="NCBI Taxonomy" id="311194"/>
    <lineage>
        <taxon>Bacteria</taxon>
        <taxon>Bacillati</taxon>
        <taxon>Bacillota</taxon>
        <taxon>Bacilli</taxon>
        <taxon>Bacillales</taxon>
        <taxon>Bacillaceae</taxon>
        <taxon>Halobacillus</taxon>
    </lineage>
</organism>
<dbReference type="Gene3D" id="3.40.30.10">
    <property type="entry name" value="Glutaredoxin"/>
    <property type="match status" value="1"/>
</dbReference>
<protein>
    <submittedName>
        <fullName evidence="1">Bacillithiol system redox-active protein YtxJ</fullName>
    </submittedName>
</protein>
<proteinExistence type="predicted"/>
<comment type="caution">
    <text evidence="1">The sequence shown here is derived from an EMBL/GenBank/DDBJ whole genome shotgun (WGS) entry which is preliminary data.</text>
</comment>
<dbReference type="Proteomes" id="UP000614490">
    <property type="component" value="Unassembled WGS sequence"/>
</dbReference>
<reference evidence="1 2" key="1">
    <citation type="journal article" date="2005" name="Int. J. Syst. Evol. Microbiol.">
        <title>Halobacillus yeomjeoni sp. nov., isolated from a marine solar saltern in Korea.</title>
        <authorList>
            <person name="Yoon J.H."/>
            <person name="Kang S.J."/>
            <person name="Lee C.H."/>
            <person name="Oh H.W."/>
            <person name="Oh T.K."/>
        </authorList>
    </citation>
    <scope>NUCLEOTIDE SEQUENCE [LARGE SCALE GENOMIC DNA]</scope>
    <source>
        <strain evidence="1 2">KCTC 3957</strain>
    </source>
</reference>
<sequence>MEIGKIETTEQFNEVLEKETDFFLLKHSLTCPISASAKNQYVKYNEDSSIPCYILHVQESRPLSDFIAREYGIRHESPQVLFFNSKEPVWNASHGSITERNLKKVTTQ</sequence>
<dbReference type="RefSeq" id="WP_197316738.1">
    <property type="nucleotide sequence ID" value="NZ_JADZSC010000001.1"/>
</dbReference>
<dbReference type="InterPro" id="IPR036249">
    <property type="entry name" value="Thioredoxin-like_sf"/>
</dbReference>
<dbReference type="Pfam" id="PF11009">
    <property type="entry name" value="BrxC"/>
    <property type="match status" value="1"/>
</dbReference>